<organism evidence="2 3">
    <name type="scientific">Campylobacter concisus UNSWCS</name>
    <dbReference type="NCBI Taxonomy" id="1242968"/>
    <lineage>
        <taxon>Bacteria</taxon>
        <taxon>Pseudomonadati</taxon>
        <taxon>Campylobacterota</taxon>
        <taxon>Epsilonproteobacteria</taxon>
        <taxon>Campylobacterales</taxon>
        <taxon>Campylobacteraceae</taxon>
        <taxon>Campylobacter</taxon>
    </lineage>
</organism>
<evidence type="ECO:0000313" key="3">
    <source>
        <dbReference type="Proteomes" id="UP000016620"/>
    </source>
</evidence>
<dbReference type="AlphaFoldDB" id="U2FIM4"/>
<accession>U2FIM4</accession>
<evidence type="ECO:0000256" key="1">
    <source>
        <dbReference type="SAM" id="Phobius"/>
    </source>
</evidence>
<comment type="caution">
    <text evidence="2">The sequence shown here is derived from an EMBL/GenBank/DDBJ whole genome shotgun (WGS) entry which is preliminary data.</text>
</comment>
<gene>
    <name evidence="2" type="ORF">UNSWCS_626</name>
</gene>
<feature type="transmembrane region" description="Helical" evidence="1">
    <location>
        <begin position="26"/>
        <end position="45"/>
    </location>
</feature>
<protein>
    <submittedName>
        <fullName evidence="2">Uncharacterized protein</fullName>
    </submittedName>
</protein>
<proteinExistence type="predicted"/>
<sequence length="52" mass="6015">MLKFVKTLALFGYFDFNDFHSTFDKFACLFYILNSSSVCCIIYLAKAISFLP</sequence>
<evidence type="ECO:0000313" key="2">
    <source>
        <dbReference type="EMBL" id="ERJ30417.1"/>
    </source>
</evidence>
<keyword evidence="1" id="KW-1133">Transmembrane helix</keyword>
<name>U2FIM4_9BACT</name>
<keyword evidence="1" id="KW-0812">Transmembrane</keyword>
<reference evidence="2 3" key="1">
    <citation type="journal article" date="2013" name="BMC Genomics">
        <title>Comparative genomics of Campylobacter concisus isolates reveals genetic diversity and provides insights into disease association.</title>
        <authorList>
            <person name="Deshpande N.P."/>
            <person name="Kaakoush N.O."/>
            <person name="Wilkins M.R."/>
            <person name="Mitchell H.M."/>
        </authorList>
    </citation>
    <scope>NUCLEOTIDE SEQUENCE [LARGE SCALE GENOMIC DNA]</scope>
    <source>
        <strain evidence="2 3">UNSWCS</strain>
    </source>
</reference>
<dbReference type="PATRIC" id="fig|1242968.3.peg.367"/>
<dbReference type="EMBL" id="ANNG01000006">
    <property type="protein sequence ID" value="ERJ30417.1"/>
    <property type="molecule type" value="Genomic_DNA"/>
</dbReference>
<dbReference type="Proteomes" id="UP000016620">
    <property type="component" value="Unassembled WGS sequence"/>
</dbReference>
<keyword evidence="1" id="KW-0472">Membrane</keyword>